<evidence type="ECO:0000313" key="3">
    <source>
        <dbReference type="EMBL" id="OPC77828.1"/>
    </source>
</evidence>
<dbReference type="InterPro" id="IPR006680">
    <property type="entry name" value="Amidohydro-rel"/>
</dbReference>
<sequence>MGPHHEDRARDGAERPLVITAARWWDPAEDATRDNARVLIRDGRIRHVGHGAAVPAGARGIDLGDRTLLPGLIDCHVHLTEAVPTSLADPVSAQTLAALPHLDRLLRNGFTTVRDMGGALEDPLVVHLRDAVARRIVPGPRLFVAPHLISARGGHGDKSAAAVPHGVQEVGPLADGAEEIERRVRADARAGADWIKFAATGGVTHPDDSPLRVTYSQLEMNTLVGTARDLDLPCAVHAFSDEGIRRAVRAGVRSVEHACLATPATLATLGPHGVYLVPTLYAVSHFLAHLDDDAFWADRDANERAKLARHAPTLRGHGRRVAACTATIAYGTDAGVFPHRDNWREFPAMTTAGLTPLQALRSATVSAAELLRRPRLGRIAAGGVADLIAVPGDPLRDIDTMGGVDFVLQDGRVHVDPTDPPRREHSAEPMRGDGQADDATPPIPDRLEPRPLRSAP</sequence>
<comment type="caution">
    <text evidence="3">The sequence shown here is derived from an EMBL/GenBank/DDBJ whole genome shotgun (WGS) entry which is preliminary data.</text>
</comment>
<dbReference type="Proteomes" id="UP000190037">
    <property type="component" value="Unassembled WGS sequence"/>
</dbReference>
<dbReference type="Gene3D" id="2.30.40.10">
    <property type="entry name" value="Urease, subunit C, domain 1"/>
    <property type="match status" value="1"/>
</dbReference>
<dbReference type="InterPro" id="IPR057744">
    <property type="entry name" value="OTAase-like"/>
</dbReference>
<dbReference type="GO" id="GO:0016810">
    <property type="term" value="F:hydrolase activity, acting on carbon-nitrogen (but not peptide) bonds"/>
    <property type="evidence" value="ECO:0007669"/>
    <property type="project" value="InterPro"/>
</dbReference>
<dbReference type="EMBL" id="MWQN01000003">
    <property type="protein sequence ID" value="OPC77828.1"/>
    <property type="molecule type" value="Genomic_DNA"/>
</dbReference>
<dbReference type="OrthoDB" id="3514520at2"/>
<dbReference type="AlphaFoldDB" id="A0A1T3NM90"/>
<dbReference type="SUPFAM" id="SSF51556">
    <property type="entry name" value="Metallo-dependent hydrolases"/>
    <property type="match status" value="1"/>
</dbReference>
<reference evidence="3 4" key="1">
    <citation type="submission" date="2017-03" db="EMBL/GenBank/DDBJ databases">
        <title>Draft genome sequence of Streptomyces scabrisporus NF3, endophyte isolated from Amphipterygium adstringens.</title>
        <authorList>
            <person name="Vazquez M."/>
            <person name="Ceapa C.D."/>
            <person name="Rodriguez Luna D."/>
            <person name="Sanchez Esquivel S."/>
        </authorList>
    </citation>
    <scope>NUCLEOTIDE SEQUENCE [LARGE SCALE GENOMIC DNA]</scope>
    <source>
        <strain evidence="3 4">NF3</strain>
    </source>
</reference>
<protein>
    <recommendedName>
        <fullName evidence="2">Amidohydrolase-related domain-containing protein</fullName>
    </recommendedName>
</protein>
<dbReference type="InterPro" id="IPR051781">
    <property type="entry name" value="Metallo-dep_Hydrolase"/>
</dbReference>
<dbReference type="Gene3D" id="3.20.20.140">
    <property type="entry name" value="Metal-dependent hydrolases"/>
    <property type="match status" value="1"/>
</dbReference>
<gene>
    <name evidence="3" type="ORF">B4N89_36770</name>
</gene>
<dbReference type="SUPFAM" id="SSF51338">
    <property type="entry name" value="Composite domain of metallo-dependent hydrolases"/>
    <property type="match status" value="1"/>
</dbReference>
<feature type="compositionally biased region" description="Basic and acidic residues" evidence="1">
    <location>
        <begin position="411"/>
        <end position="431"/>
    </location>
</feature>
<dbReference type="PANTHER" id="PTHR43135">
    <property type="entry name" value="ALPHA-D-RIBOSE 1-METHYLPHOSPHONATE 5-TRIPHOSPHATE DIPHOSPHATASE"/>
    <property type="match status" value="1"/>
</dbReference>
<dbReference type="InterPro" id="IPR011059">
    <property type="entry name" value="Metal-dep_hydrolase_composite"/>
</dbReference>
<name>A0A1T3NM90_9ACTN</name>
<feature type="region of interest" description="Disordered" evidence="1">
    <location>
        <begin position="411"/>
        <end position="456"/>
    </location>
</feature>
<feature type="domain" description="Amidohydrolase-related" evidence="2">
    <location>
        <begin position="67"/>
        <end position="412"/>
    </location>
</feature>
<dbReference type="RefSeq" id="WP_078981546.1">
    <property type="nucleotide sequence ID" value="NZ_MWQN01000003.1"/>
</dbReference>
<dbReference type="InterPro" id="IPR032466">
    <property type="entry name" value="Metal_Hydrolase"/>
</dbReference>
<evidence type="ECO:0000256" key="1">
    <source>
        <dbReference type="SAM" id="MobiDB-lite"/>
    </source>
</evidence>
<proteinExistence type="predicted"/>
<dbReference type="CDD" id="cd01299">
    <property type="entry name" value="Met_dep_hydrolase_A"/>
    <property type="match status" value="1"/>
</dbReference>
<dbReference type="Pfam" id="PF01979">
    <property type="entry name" value="Amidohydro_1"/>
    <property type="match status" value="1"/>
</dbReference>
<organism evidence="3 4">
    <name type="scientific">Embleya scabrispora</name>
    <dbReference type="NCBI Taxonomy" id="159449"/>
    <lineage>
        <taxon>Bacteria</taxon>
        <taxon>Bacillati</taxon>
        <taxon>Actinomycetota</taxon>
        <taxon>Actinomycetes</taxon>
        <taxon>Kitasatosporales</taxon>
        <taxon>Streptomycetaceae</taxon>
        <taxon>Embleya</taxon>
    </lineage>
</organism>
<dbReference type="STRING" id="159449.B4N89_36770"/>
<evidence type="ECO:0000313" key="4">
    <source>
        <dbReference type="Proteomes" id="UP000190037"/>
    </source>
</evidence>
<keyword evidence="4" id="KW-1185">Reference proteome</keyword>
<feature type="compositionally biased region" description="Basic and acidic residues" evidence="1">
    <location>
        <begin position="445"/>
        <end position="456"/>
    </location>
</feature>
<accession>A0A1T3NM90</accession>
<dbReference type="PANTHER" id="PTHR43135:SF3">
    <property type="entry name" value="ALPHA-D-RIBOSE 1-METHYLPHOSPHONATE 5-TRIPHOSPHATE DIPHOSPHATASE"/>
    <property type="match status" value="1"/>
</dbReference>
<evidence type="ECO:0000259" key="2">
    <source>
        <dbReference type="Pfam" id="PF01979"/>
    </source>
</evidence>